<dbReference type="Gene3D" id="3.30.450.20">
    <property type="entry name" value="PAS domain"/>
    <property type="match status" value="1"/>
</dbReference>
<evidence type="ECO:0000256" key="3">
    <source>
        <dbReference type="ARBA" id="ARBA00034247"/>
    </source>
</evidence>
<dbReference type="Pfam" id="PF08447">
    <property type="entry name" value="PAS_3"/>
    <property type="match status" value="1"/>
</dbReference>
<evidence type="ECO:0000313" key="6">
    <source>
        <dbReference type="EMBL" id="SET58723.1"/>
    </source>
</evidence>
<evidence type="ECO:0000313" key="7">
    <source>
        <dbReference type="Proteomes" id="UP000198762"/>
    </source>
</evidence>
<dbReference type="InterPro" id="IPR000014">
    <property type="entry name" value="PAS"/>
</dbReference>
<dbReference type="InterPro" id="IPR050469">
    <property type="entry name" value="Diguanylate_Cyclase"/>
</dbReference>
<dbReference type="Gene3D" id="3.30.70.270">
    <property type="match status" value="1"/>
</dbReference>
<organism evidence="6 7">
    <name type="scientific">Marinobacter segnicrescens</name>
    <dbReference type="NCBI Taxonomy" id="430453"/>
    <lineage>
        <taxon>Bacteria</taxon>
        <taxon>Pseudomonadati</taxon>
        <taxon>Pseudomonadota</taxon>
        <taxon>Gammaproteobacteria</taxon>
        <taxon>Pseudomonadales</taxon>
        <taxon>Marinobacteraceae</taxon>
        <taxon>Marinobacter</taxon>
    </lineage>
</organism>
<dbReference type="Gene3D" id="3.30.450.40">
    <property type="match status" value="1"/>
</dbReference>
<dbReference type="GO" id="GO:0005886">
    <property type="term" value="C:plasma membrane"/>
    <property type="evidence" value="ECO:0007669"/>
    <property type="project" value="TreeGrafter"/>
</dbReference>
<evidence type="ECO:0000259" key="5">
    <source>
        <dbReference type="PROSITE" id="PS50887"/>
    </source>
</evidence>
<dbReference type="InterPro" id="IPR035965">
    <property type="entry name" value="PAS-like_dom_sf"/>
</dbReference>
<dbReference type="SMART" id="SM00267">
    <property type="entry name" value="GGDEF"/>
    <property type="match status" value="1"/>
</dbReference>
<dbReference type="GO" id="GO:1902201">
    <property type="term" value="P:negative regulation of bacterial-type flagellum-dependent cell motility"/>
    <property type="evidence" value="ECO:0007669"/>
    <property type="project" value="TreeGrafter"/>
</dbReference>
<dbReference type="Pfam" id="PF00990">
    <property type="entry name" value="GGDEF"/>
    <property type="match status" value="1"/>
</dbReference>
<evidence type="ECO:0000256" key="1">
    <source>
        <dbReference type="ARBA" id="ARBA00001946"/>
    </source>
</evidence>
<dbReference type="InterPro" id="IPR000700">
    <property type="entry name" value="PAS-assoc_C"/>
</dbReference>
<dbReference type="InterPro" id="IPR013655">
    <property type="entry name" value="PAS_fold_3"/>
</dbReference>
<comment type="cofactor">
    <cofactor evidence="1">
        <name>Mg(2+)</name>
        <dbReference type="ChEBI" id="CHEBI:18420"/>
    </cofactor>
</comment>
<keyword evidence="7" id="KW-1185">Reference proteome</keyword>
<gene>
    <name evidence="6" type="ORF">SAMN04487962_11337</name>
</gene>
<comment type="catalytic activity">
    <reaction evidence="3">
        <text>2 GTP = 3',3'-c-di-GMP + 2 diphosphate</text>
        <dbReference type="Rhea" id="RHEA:24898"/>
        <dbReference type="ChEBI" id="CHEBI:33019"/>
        <dbReference type="ChEBI" id="CHEBI:37565"/>
        <dbReference type="ChEBI" id="CHEBI:58805"/>
        <dbReference type="EC" id="2.7.7.65"/>
    </reaction>
</comment>
<dbReference type="STRING" id="430453.SAMN04487962_11337"/>
<dbReference type="InterPro" id="IPR000160">
    <property type="entry name" value="GGDEF_dom"/>
</dbReference>
<dbReference type="PROSITE" id="PS50887">
    <property type="entry name" value="GGDEF"/>
    <property type="match status" value="1"/>
</dbReference>
<dbReference type="SUPFAM" id="SSF55785">
    <property type="entry name" value="PYP-like sensor domain (PAS domain)"/>
    <property type="match status" value="1"/>
</dbReference>
<evidence type="ECO:0000256" key="2">
    <source>
        <dbReference type="ARBA" id="ARBA00012528"/>
    </source>
</evidence>
<feature type="domain" description="PAC" evidence="4">
    <location>
        <begin position="82"/>
        <end position="133"/>
    </location>
</feature>
<dbReference type="RefSeq" id="WP_245742622.1">
    <property type="nucleotide sequence ID" value="NZ_FOHZ01000013.1"/>
</dbReference>
<evidence type="ECO:0000259" key="4">
    <source>
        <dbReference type="PROSITE" id="PS50113"/>
    </source>
</evidence>
<dbReference type="EMBL" id="FOHZ01000013">
    <property type="protein sequence ID" value="SET58723.1"/>
    <property type="molecule type" value="Genomic_DNA"/>
</dbReference>
<proteinExistence type="predicted"/>
<dbReference type="InterPro" id="IPR029787">
    <property type="entry name" value="Nucleotide_cyclase"/>
</dbReference>
<protein>
    <recommendedName>
        <fullName evidence="2">diguanylate cyclase</fullName>
        <ecNumber evidence="2">2.7.7.65</ecNumber>
    </recommendedName>
</protein>
<sequence length="492" mass="55995">MFPRLLSELASGVPGVLFCYRVSADGTFHYYPFISSRVREVFGLDPRKLQTDASAVFDIIHPDDRAGIVPSISVSAATLEPWQYQARLRLKDGTYHWFEAHSMPRREADGSTLWYGQFTDIQTHKELEADLRQREAESAYQLQFHKLLASLSSDFINAPIGDFDQEIDRFLARIGEFFDVDRVYVYRFAEELTRMTNTHEWCRPGVPALKDSQQNVDITGFRWWQEQSRNLLQQNRVLFIEDVSKLPDSAGPERALLEEQGVAAMFCIPVVTRGLVDGFFGMDSLKVRRWRRDLSDLLILVANLLAQALERFRLEQELLNQSIRDPLTGIHNRRYLEPRIAEMLARYQRSGEGFALAMLDIDHFKQVNDTHGHQAGDQVLRAFAQLLQNQCRASDVAARYGGEEFILALADVTPERATWALERVIDEVRELALSFHGKVIPVTASAGLVHVSDLENPSPTPDELITEADRRLYRAKRSGRNCLVDASGASPL</sequence>
<dbReference type="PANTHER" id="PTHR45138:SF9">
    <property type="entry name" value="DIGUANYLATE CYCLASE DGCM-RELATED"/>
    <property type="match status" value="1"/>
</dbReference>
<dbReference type="EC" id="2.7.7.65" evidence="2"/>
<dbReference type="NCBIfam" id="TIGR00229">
    <property type="entry name" value="sensory_box"/>
    <property type="match status" value="1"/>
</dbReference>
<dbReference type="CDD" id="cd00130">
    <property type="entry name" value="PAS"/>
    <property type="match status" value="1"/>
</dbReference>
<dbReference type="SUPFAM" id="SSF55073">
    <property type="entry name" value="Nucleotide cyclase"/>
    <property type="match status" value="1"/>
</dbReference>
<reference evidence="7" key="1">
    <citation type="submission" date="2016-10" db="EMBL/GenBank/DDBJ databases">
        <authorList>
            <person name="Varghese N."/>
            <person name="Submissions S."/>
        </authorList>
    </citation>
    <scope>NUCLEOTIDE SEQUENCE [LARGE SCALE GENOMIC DNA]</scope>
    <source>
        <strain evidence="7">CGMCC 1.6489</strain>
    </source>
</reference>
<dbReference type="FunFam" id="3.30.70.270:FF:000001">
    <property type="entry name" value="Diguanylate cyclase domain protein"/>
    <property type="match status" value="1"/>
</dbReference>
<dbReference type="PROSITE" id="PS50113">
    <property type="entry name" value="PAC"/>
    <property type="match status" value="1"/>
</dbReference>
<dbReference type="Pfam" id="PF01590">
    <property type="entry name" value="GAF"/>
    <property type="match status" value="1"/>
</dbReference>
<feature type="domain" description="GGDEF" evidence="5">
    <location>
        <begin position="352"/>
        <end position="488"/>
    </location>
</feature>
<dbReference type="InterPro" id="IPR029016">
    <property type="entry name" value="GAF-like_dom_sf"/>
</dbReference>
<name>A0A1I0FME3_9GAMM</name>
<dbReference type="AlphaFoldDB" id="A0A1I0FME3"/>
<dbReference type="SMART" id="SM00065">
    <property type="entry name" value="GAF"/>
    <property type="match status" value="1"/>
</dbReference>
<dbReference type="GO" id="GO:0043709">
    <property type="term" value="P:cell adhesion involved in single-species biofilm formation"/>
    <property type="evidence" value="ECO:0007669"/>
    <property type="project" value="TreeGrafter"/>
</dbReference>
<dbReference type="InterPro" id="IPR043128">
    <property type="entry name" value="Rev_trsase/Diguanyl_cyclase"/>
</dbReference>
<accession>A0A1I0FME3</accession>
<dbReference type="Proteomes" id="UP000198762">
    <property type="component" value="Unassembled WGS sequence"/>
</dbReference>
<dbReference type="InterPro" id="IPR003018">
    <property type="entry name" value="GAF"/>
</dbReference>
<dbReference type="SUPFAM" id="SSF55781">
    <property type="entry name" value="GAF domain-like"/>
    <property type="match status" value="1"/>
</dbReference>
<dbReference type="PANTHER" id="PTHR45138">
    <property type="entry name" value="REGULATORY COMPONENTS OF SENSORY TRANSDUCTION SYSTEM"/>
    <property type="match status" value="1"/>
</dbReference>
<dbReference type="NCBIfam" id="TIGR00254">
    <property type="entry name" value="GGDEF"/>
    <property type="match status" value="1"/>
</dbReference>
<dbReference type="GO" id="GO:0052621">
    <property type="term" value="F:diguanylate cyclase activity"/>
    <property type="evidence" value="ECO:0007669"/>
    <property type="project" value="UniProtKB-EC"/>
</dbReference>
<dbReference type="CDD" id="cd01949">
    <property type="entry name" value="GGDEF"/>
    <property type="match status" value="1"/>
</dbReference>